<comment type="caution">
    <text evidence="1">The sequence shown here is derived from an EMBL/GenBank/DDBJ whole genome shotgun (WGS) entry which is preliminary data.</text>
</comment>
<name>A0ACB9GE92_CICIN</name>
<dbReference type="EMBL" id="CM042010">
    <property type="protein sequence ID" value="KAI3781390.1"/>
    <property type="molecule type" value="Genomic_DNA"/>
</dbReference>
<dbReference type="Proteomes" id="UP001055811">
    <property type="component" value="Linkage Group LG02"/>
</dbReference>
<evidence type="ECO:0000313" key="1">
    <source>
        <dbReference type="EMBL" id="KAI3781390.1"/>
    </source>
</evidence>
<reference evidence="1 2" key="2">
    <citation type="journal article" date="2022" name="Mol. Ecol. Resour.">
        <title>The genomes of chicory, endive, great burdock and yacon provide insights into Asteraceae paleo-polyploidization history and plant inulin production.</title>
        <authorList>
            <person name="Fan W."/>
            <person name="Wang S."/>
            <person name="Wang H."/>
            <person name="Wang A."/>
            <person name="Jiang F."/>
            <person name="Liu H."/>
            <person name="Zhao H."/>
            <person name="Xu D."/>
            <person name="Zhang Y."/>
        </authorList>
    </citation>
    <scope>NUCLEOTIDE SEQUENCE [LARGE SCALE GENOMIC DNA]</scope>
    <source>
        <strain evidence="2">cv. Punajuju</strain>
        <tissue evidence="1">Leaves</tissue>
    </source>
</reference>
<proteinExistence type="predicted"/>
<keyword evidence="2" id="KW-1185">Reference proteome</keyword>
<reference evidence="2" key="1">
    <citation type="journal article" date="2022" name="Mol. Ecol. Resour.">
        <title>The genomes of chicory, endive, great burdock and yacon provide insights into Asteraceae palaeo-polyploidization history and plant inulin production.</title>
        <authorList>
            <person name="Fan W."/>
            <person name="Wang S."/>
            <person name="Wang H."/>
            <person name="Wang A."/>
            <person name="Jiang F."/>
            <person name="Liu H."/>
            <person name="Zhao H."/>
            <person name="Xu D."/>
            <person name="Zhang Y."/>
        </authorList>
    </citation>
    <scope>NUCLEOTIDE SEQUENCE [LARGE SCALE GENOMIC DNA]</scope>
    <source>
        <strain evidence="2">cv. Punajuju</strain>
    </source>
</reference>
<gene>
    <name evidence="1" type="ORF">L2E82_11403</name>
</gene>
<organism evidence="1 2">
    <name type="scientific">Cichorium intybus</name>
    <name type="common">Chicory</name>
    <dbReference type="NCBI Taxonomy" id="13427"/>
    <lineage>
        <taxon>Eukaryota</taxon>
        <taxon>Viridiplantae</taxon>
        <taxon>Streptophyta</taxon>
        <taxon>Embryophyta</taxon>
        <taxon>Tracheophyta</taxon>
        <taxon>Spermatophyta</taxon>
        <taxon>Magnoliopsida</taxon>
        <taxon>eudicotyledons</taxon>
        <taxon>Gunneridae</taxon>
        <taxon>Pentapetalae</taxon>
        <taxon>asterids</taxon>
        <taxon>campanulids</taxon>
        <taxon>Asterales</taxon>
        <taxon>Asteraceae</taxon>
        <taxon>Cichorioideae</taxon>
        <taxon>Cichorieae</taxon>
        <taxon>Cichoriinae</taxon>
        <taxon>Cichorium</taxon>
    </lineage>
</organism>
<sequence>MRLTDECTVNCNCKACKLVAIFQSKHLPFPRLGLMSTILPWVIGLVGGVVLLFGIACAFVLYMCYLRRLRKSRIRNQQWKLQSFHQLGFSEIDKATNKFDEAQVIGEGAFGKVYYGKRKDGTPVAIKRGSGRHGQGKKEFKAEIEMLLRHLIRIQPGRKYEYNLEGKGK</sequence>
<evidence type="ECO:0000313" key="2">
    <source>
        <dbReference type="Proteomes" id="UP001055811"/>
    </source>
</evidence>
<protein>
    <submittedName>
        <fullName evidence="1">Uncharacterized protein</fullName>
    </submittedName>
</protein>
<accession>A0ACB9GE92</accession>